<sequence>MACTTKAELITLTQKEYAKIQKLLAPLDHAAASLGEPGVSIKDMIGHRAHWTDLCLRWYTDGKAGQEVFFPAEG</sequence>
<keyword evidence="2" id="KW-1185">Reference proteome</keyword>
<accession>A0A927D733</accession>
<comment type="caution">
    <text evidence="1">The sequence shown here is derived from an EMBL/GenBank/DDBJ whole genome shotgun (WGS) entry which is preliminary data.</text>
</comment>
<dbReference type="EMBL" id="JACTAG010000002">
    <property type="protein sequence ID" value="MBD3665398.1"/>
    <property type="molecule type" value="Genomic_DNA"/>
</dbReference>
<reference evidence="1" key="1">
    <citation type="submission" date="2020-08" db="EMBL/GenBank/DDBJ databases">
        <title>Sulfitobacter aestuariivivens sp. nov., isolated from a tidal flat.</title>
        <authorList>
            <person name="Park S."/>
            <person name="Yoon J.-H."/>
        </authorList>
    </citation>
    <scope>NUCLEOTIDE SEQUENCE</scope>
    <source>
        <strain evidence="1">TSTF-M16</strain>
    </source>
</reference>
<name>A0A927D733_9RHOB</name>
<dbReference type="Pfam" id="PF08020">
    <property type="entry name" value="DUF1706"/>
    <property type="match status" value="1"/>
</dbReference>
<protein>
    <submittedName>
        <fullName evidence="1">ClbS/DfsB family four-helix bundle protein</fullName>
    </submittedName>
</protein>
<evidence type="ECO:0000313" key="2">
    <source>
        <dbReference type="Proteomes" id="UP000635142"/>
    </source>
</evidence>
<dbReference type="Gene3D" id="1.20.120.450">
    <property type="entry name" value="dinb family like domain"/>
    <property type="match status" value="1"/>
</dbReference>
<organism evidence="1 2">
    <name type="scientific">Sulfitobacter aestuariivivens</name>
    <dbReference type="NCBI Taxonomy" id="2766981"/>
    <lineage>
        <taxon>Bacteria</taxon>
        <taxon>Pseudomonadati</taxon>
        <taxon>Pseudomonadota</taxon>
        <taxon>Alphaproteobacteria</taxon>
        <taxon>Rhodobacterales</taxon>
        <taxon>Roseobacteraceae</taxon>
        <taxon>Sulfitobacter</taxon>
    </lineage>
</organism>
<proteinExistence type="predicted"/>
<dbReference type="AlphaFoldDB" id="A0A927D733"/>
<dbReference type="RefSeq" id="WP_191076377.1">
    <property type="nucleotide sequence ID" value="NZ_JACTAG010000002.1"/>
</dbReference>
<dbReference type="InterPro" id="IPR012550">
    <property type="entry name" value="DUF1706"/>
</dbReference>
<evidence type="ECO:0000313" key="1">
    <source>
        <dbReference type="EMBL" id="MBD3665398.1"/>
    </source>
</evidence>
<gene>
    <name evidence="1" type="ORF">H9Q16_15795</name>
</gene>
<dbReference type="InterPro" id="IPR034660">
    <property type="entry name" value="DinB/YfiT-like"/>
</dbReference>
<dbReference type="Proteomes" id="UP000635142">
    <property type="component" value="Unassembled WGS sequence"/>
</dbReference>